<dbReference type="SUPFAM" id="SSF53335">
    <property type="entry name" value="S-adenosyl-L-methionine-dependent methyltransferases"/>
    <property type="match status" value="1"/>
</dbReference>
<keyword evidence="3 5" id="KW-0808">Transferase</keyword>
<evidence type="ECO:0000313" key="8">
    <source>
        <dbReference type="Proteomes" id="UP000799439"/>
    </source>
</evidence>
<feature type="region of interest" description="Disordered" evidence="6">
    <location>
        <begin position="1"/>
        <end position="21"/>
    </location>
</feature>
<accession>A0A9P4J559</accession>
<dbReference type="InterPro" id="IPR050390">
    <property type="entry name" value="C5-Methyltransferase"/>
</dbReference>
<feature type="active site" evidence="5">
    <location>
        <position position="358"/>
    </location>
</feature>
<dbReference type="InterPro" id="IPR001525">
    <property type="entry name" value="C5_MeTfrase"/>
</dbReference>
<evidence type="ECO:0000256" key="5">
    <source>
        <dbReference type="PROSITE-ProRule" id="PRU01016"/>
    </source>
</evidence>
<dbReference type="Gene3D" id="3.90.120.10">
    <property type="entry name" value="DNA Methylase, subunit A, domain 2"/>
    <property type="match status" value="1"/>
</dbReference>
<keyword evidence="8" id="KW-1185">Reference proteome</keyword>
<dbReference type="GO" id="GO:0032259">
    <property type="term" value="P:methylation"/>
    <property type="evidence" value="ECO:0007669"/>
    <property type="project" value="UniProtKB-KW"/>
</dbReference>
<evidence type="ECO:0000313" key="7">
    <source>
        <dbReference type="EMBL" id="KAF2155618.1"/>
    </source>
</evidence>
<protein>
    <recommendedName>
        <fullName evidence="1">DNA (cytosine-5-)-methyltransferase</fullName>
        <ecNumber evidence="1">2.1.1.37</ecNumber>
    </recommendedName>
</protein>
<evidence type="ECO:0000256" key="1">
    <source>
        <dbReference type="ARBA" id="ARBA00011975"/>
    </source>
</evidence>
<dbReference type="GO" id="GO:0044027">
    <property type="term" value="P:negative regulation of gene expression via chromosomal CpG island methylation"/>
    <property type="evidence" value="ECO:0007669"/>
    <property type="project" value="TreeGrafter"/>
</dbReference>
<dbReference type="PROSITE" id="PS51679">
    <property type="entry name" value="SAM_MT_C5"/>
    <property type="match status" value="1"/>
</dbReference>
<dbReference type="EMBL" id="ML996082">
    <property type="protein sequence ID" value="KAF2155618.1"/>
    <property type="molecule type" value="Genomic_DNA"/>
</dbReference>
<dbReference type="Proteomes" id="UP000799439">
    <property type="component" value="Unassembled WGS sequence"/>
</dbReference>
<dbReference type="OrthoDB" id="414133at2759"/>
<keyword evidence="2 5" id="KW-0489">Methyltransferase</keyword>
<dbReference type="GO" id="GO:0005634">
    <property type="term" value="C:nucleus"/>
    <property type="evidence" value="ECO:0007669"/>
    <property type="project" value="TreeGrafter"/>
</dbReference>
<name>A0A9P4J559_9PEZI</name>
<dbReference type="EC" id="2.1.1.37" evidence="1"/>
<reference evidence="7" key="1">
    <citation type="journal article" date="2020" name="Stud. Mycol.">
        <title>101 Dothideomycetes genomes: a test case for predicting lifestyles and emergence of pathogens.</title>
        <authorList>
            <person name="Haridas S."/>
            <person name="Albert R."/>
            <person name="Binder M."/>
            <person name="Bloem J."/>
            <person name="Labutti K."/>
            <person name="Salamov A."/>
            <person name="Andreopoulos B."/>
            <person name="Baker S."/>
            <person name="Barry K."/>
            <person name="Bills G."/>
            <person name="Bluhm B."/>
            <person name="Cannon C."/>
            <person name="Castanera R."/>
            <person name="Culley D."/>
            <person name="Daum C."/>
            <person name="Ezra D."/>
            <person name="Gonzalez J."/>
            <person name="Henrissat B."/>
            <person name="Kuo A."/>
            <person name="Liang C."/>
            <person name="Lipzen A."/>
            <person name="Lutzoni F."/>
            <person name="Magnuson J."/>
            <person name="Mondo S."/>
            <person name="Nolan M."/>
            <person name="Ohm R."/>
            <person name="Pangilinan J."/>
            <person name="Park H.-J."/>
            <person name="Ramirez L."/>
            <person name="Alfaro M."/>
            <person name="Sun H."/>
            <person name="Tritt A."/>
            <person name="Yoshinaga Y."/>
            <person name="Zwiers L.-H."/>
            <person name="Turgeon B."/>
            <person name="Goodwin S."/>
            <person name="Spatafora J."/>
            <person name="Crous P."/>
            <person name="Grigoriev I."/>
        </authorList>
    </citation>
    <scope>NUCLEOTIDE SEQUENCE</scope>
    <source>
        <strain evidence="7">CBS 260.36</strain>
    </source>
</reference>
<dbReference type="Gene3D" id="3.40.50.150">
    <property type="entry name" value="Vaccinia Virus protein VP39"/>
    <property type="match status" value="1"/>
</dbReference>
<dbReference type="PANTHER" id="PTHR10629">
    <property type="entry name" value="CYTOSINE-SPECIFIC METHYLTRANSFERASE"/>
    <property type="match status" value="1"/>
</dbReference>
<sequence length="609" mass="68675">MLNMDVSVTNPHGRPHQQSRWRSDEVIIIDDDVNVHIEIPDEPDVVEIPDDDDVELVSEGRPQVRNSEKLSRLFRAGGISPYWEKIDEDPTFAAKIGDVLELNRSGEYLQIKKLFIDATEYDVIVFCGVRFRKLTEMFPGFEGDDNEVIMLQDVFKDSTRSHQGLYLENFTFQDMKYPINKTTVIRFTNQLRADRYQRGRLTDYMPGATYSTAPFPVNHLVCRSRYTVYYDTICNALRPRKTEEVWANLSDEEVDPGSCVDDTLLRAQNREARGRSSEVLTDEITACDCFCGAGFASVGAKASGLKVATAFDINARAMETYRRNHSDVKRTLRMDFAEVLRRYGHRINEDVLMMSFPCQFFSPAHTNPGKLDDANEVLMFGLGDFLAATKPRVVVIEQTFGLHATKFRQHLMAVVAAFRNNDYSIRKAVINFAGLGEASKRRRLIIIGAAPGERLPPLPKQMFNIDFASTDPNLLPAVSVADRLQLVIGNAPDHLPFLRNANRSGHPYDPRTAKLGTITCGRSAKEPHNYHWSGLRFWTPHELKILQGAPPTFQLKGCQTDMLRQVGNAFPCIAAEQIYKEVVQSLRKTNAEDRNVGMSGSSPDVAIAV</sequence>
<gene>
    <name evidence="7" type="ORF">K461DRAFT_310281</name>
</gene>
<dbReference type="GO" id="GO:0003886">
    <property type="term" value="F:DNA (cytosine-5-)-methyltransferase activity"/>
    <property type="evidence" value="ECO:0007669"/>
    <property type="project" value="UniProtKB-EC"/>
</dbReference>
<dbReference type="AlphaFoldDB" id="A0A9P4J559"/>
<dbReference type="InterPro" id="IPR029063">
    <property type="entry name" value="SAM-dependent_MTases_sf"/>
</dbReference>
<evidence type="ECO:0000256" key="2">
    <source>
        <dbReference type="ARBA" id="ARBA00022603"/>
    </source>
</evidence>
<feature type="compositionally biased region" description="Polar residues" evidence="6">
    <location>
        <begin position="1"/>
        <end position="12"/>
    </location>
</feature>
<dbReference type="PANTHER" id="PTHR10629:SF52">
    <property type="entry name" value="DNA (CYTOSINE-5)-METHYLTRANSFERASE 1"/>
    <property type="match status" value="1"/>
</dbReference>
<dbReference type="Pfam" id="PF00145">
    <property type="entry name" value="DNA_methylase"/>
    <property type="match status" value="2"/>
</dbReference>
<organism evidence="7 8">
    <name type="scientific">Myriangium duriaei CBS 260.36</name>
    <dbReference type="NCBI Taxonomy" id="1168546"/>
    <lineage>
        <taxon>Eukaryota</taxon>
        <taxon>Fungi</taxon>
        <taxon>Dikarya</taxon>
        <taxon>Ascomycota</taxon>
        <taxon>Pezizomycotina</taxon>
        <taxon>Dothideomycetes</taxon>
        <taxon>Dothideomycetidae</taxon>
        <taxon>Myriangiales</taxon>
        <taxon>Myriangiaceae</taxon>
        <taxon>Myriangium</taxon>
    </lineage>
</organism>
<keyword evidence="4 5" id="KW-0949">S-adenosyl-L-methionine</keyword>
<proteinExistence type="inferred from homology"/>
<dbReference type="GO" id="GO:0003677">
    <property type="term" value="F:DNA binding"/>
    <property type="evidence" value="ECO:0007669"/>
    <property type="project" value="TreeGrafter"/>
</dbReference>
<evidence type="ECO:0000256" key="4">
    <source>
        <dbReference type="ARBA" id="ARBA00022691"/>
    </source>
</evidence>
<comment type="similarity">
    <text evidence="5">Belongs to the class I-like SAM-binding methyltransferase superfamily. C5-methyltransferase family.</text>
</comment>
<evidence type="ECO:0000256" key="6">
    <source>
        <dbReference type="SAM" id="MobiDB-lite"/>
    </source>
</evidence>
<evidence type="ECO:0000256" key="3">
    <source>
        <dbReference type="ARBA" id="ARBA00022679"/>
    </source>
</evidence>
<comment type="caution">
    <text evidence="7">The sequence shown here is derived from an EMBL/GenBank/DDBJ whole genome shotgun (WGS) entry which is preliminary data.</text>
</comment>